<feature type="domain" description="Prolyl 4-hydroxylase N-terminal" evidence="6">
    <location>
        <begin position="27"/>
        <end position="158"/>
    </location>
</feature>
<reference evidence="8" key="1">
    <citation type="journal article" date="2023" name="Mol. Biol. Evol.">
        <title>Third-Generation Sequencing Reveals the Adaptive Role of the Epigenome in Three Deep-Sea Polychaetes.</title>
        <authorList>
            <person name="Perez M."/>
            <person name="Aroh O."/>
            <person name="Sun Y."/>
            <person name="Lan Y."/>
            <person name="Juniper S.K."/>
            <person name="Young C.R."/>
            <person name="Angers B."/>
            <person name="Qian P.Y."/>
        </authorList>
    </citation>
    <scope>NUCLEOTIDE SEQUENCE</scope>
    <source>
        <strain evidence="8">P08H-3</strain>
    </source>
</reference>
<keyword evidence="9" id="KW-1185">Reference proteome</keyword>
<dbReference type="Proteomes" id="UP001208570">
    <property type="component" value="Unassembled WGS sequence"/>
</dbReference>
<dbReference type="Gene3D" id="2.60.120.620">
    <property type="entry name" value="q2cbj1_9rhob like domain"/>
    <property type="match status" value="1"/>
</dbReference>
<dbReference type="InterPro" id="IPR011990">
    <property type="entry name" value="TPR-like_helical_dom_sf"/>
</dbReference>
<evidence type="ECO:0000256" key="5">
    <source>
        <dbReference type="SAM" id="SignalP"/>
    </source>
</evidence>
<evidence type="ECO:0000259" key="6">
    <source>
        <dbReference type="Pfam" id="PF08336"/>
    </source>
</evidence>
<dbReference type="FunFam" id="1.25.40.10:FF:000006">
    <property type="entry name" value="Prolyl 4-hydroxylase subunit alpha 2"/>
    <property type="match status" value="1"/>
</dbReference>
<protein>
    <recommendedName>
        <fullName evidence="10">Prolyl 4-hydroxylase subunit alpha-2</fullName>
    </recommendedName>
</protein>
<evidence type="ECO:0000313" key="9">
    <source>
        <dbReference type="Proteomes" id="UP001208570"/>
    </source>
</evidence>
<feature type="chain" id="PRO_5041997043" description="Prolyl 4-hydroxylase subunit alpha-2" evidence="5">
    <location>
        <begin position="22"/>
        <end position="386"/>
    </location>
</feature>
<feature type="signal peptide" evidence="5">
    <location>
        <begin position="1"/>
        <end position="21"/>
    </location>
</feature>
<evidence type="ECO:0008006" key="10">
    <source>
        <dbReference type="Google" id="ProtNLM"/>
    </source>
</evidence>
<dbReference type="Pfam" id="PF08336">
    <property type="entry name" value="P4Ha_N"/>
    <property type="match status" value="1"/>
</dbReference>
<dbReference type="PANTHER" id="PTHR10869:SF216">
    <property type="entry name" value="PROCOLLAGEN-PROLINE 4-DIOXYGENASE"/>
    <property type="match status" value="1"/>
</dbReference>
<proteinExistence type="predicted"/>
<keyword evidence="2" id="KW-0847">Vitamin C</keyword>
<dbReference type="Gene3D" id="1.25.40.10">
    <property type="entry name" value="Tetratricopeptide repeat domain"/>
    <property type="match status" value="1"/>
</dbReference>
<dbReference type="Pfam" id="PF23558">
    <property type="entry name" value="TPR_P4H"/>
    <property type="match status" value="1"/>
</dbReference>
<name>A0AAD9KA58_9ANNE</name>
<evidence type="ECO:0000256" key="2">
    <source>
        <dbReference type="ARBA" id="ARBA00022896"/>
    </source>
</evidence>
<evidence type="ECO:0000256" key="3">
    <source>
        <dbReference type="ARBA" id="ARBA00023004"/>
    </source>
</evidence>
<dbReference type="Gene3D" id="6.10.140.1460">
    <property type="match status" value="1"/>
</dbReference>
<dbReference type="GO" id="GO:0005783">
    <property type="term" value="C:endoplasmic reticulum"/>
    <property type="evidence" value="ECO:0007669"/>
    <property type="project" value="InterPro"/>
</dbReference>
<keyword evidence="3" id="KW-0408">Iron</keyword>
<evidence type="ECO:0000313" key="8">
    <source>
        <dbReference type="EMBL" id="KAK2166890.1"/>
    </source>
</evidence>
<dbReference type="GO" id="GO:0046872">
    <property type="term" value="F:metal ion binding"/>
    <property type="evidence" value="ECO:0007669"/>
    <property type="project" value="UniProtKB-KW"/>
</dbReference>
<sequence length="386" mass="44893">MMISFGGILLISLALFAAVQCEKFTALKDLENILHAEHGIAHDLKDYIKNEEVRLLELKRLAEDFEVHSAEALENPEHHLGNPVNAFLLIKRFTTDWEDILGKLIINNATEGFLNRVNEKAEYFPDSEDLSGAAQALLRLQDTYRLDTTEIATGDLQGVKKSPVMTSEQCFELGRHAYNQGDYYHTVLWMQEALQRWEQEDQKTATKADILDYLSFAASMQGNPRRALNLTLEWLQLEPNHVRAQNNKKYFQQMIAEEEEERRRKGDEGPFPQDSEFKNNPPHDEFRSYKEFPIYEALCRGEETHDIPDKKRLLCRYKRHHPIFYLRPLHEEVMYLDPFIAVYHDLITDAEIAKVKELATPRLNRATVQNSQTGQLETANYRISKR</sequence>
<feature type="region of interest" description="Disordered" evidence="4">
    <location>
        <begin position="258"/>
        <end position="285"/>
    </location>
</feature>
<dbReference type="InterPro" id="IPR059068">
    <property type="entry name" value="TPR_P4H"/>
</dbReference>
<dbReference type="GO" id="GO:0031418">
    <property type="term" value="F:L-ascorbic acid binding"/>
    <property type="evidence" value="ECO:0007669"/>
    <property type="project" value="UniProtKB-KW"/>
</dbReference>
<dbReference type="EMBL" id="JAODUP010000034">
    <property type="protein sequence ID" value="KAK2166890.1"/>
    <property type="molecule type" value="Genomic_DNA"/>
</dbReference>
<evidence type="ECO:0000256" key="4">
    <source>
        <dbReference type="SAM" id="MobiDB-lite"/>
    </source>
</evidence>
<dbReference type="SUPFAM" id="SSF48452">
    <property type="entry name" value="TPR-like"/>
    <property type="match status" value="1"/>
</dbReference>
<feature type="compositionally biased region" description="Basic and acidic residues" evidence="4">
    <location>
        <begin position="275"/>
        <end position="285"/>
    </location>
</feature>
<gene>
    <name evidence="8" type="ORF">LSH36_34g08166</name>
</gene>
<evidence type="ECO:0000259" key="7">
    <source>
        <dbReference type="Pfam" id="PF23558"/>
    </source>
</evidence>
<dbReference type="InterPro" id="IPR013547">
    <property type="entry name" value="P4H_N"/>
</dbReference>
<feature type="domain" description="Prolyl 4-hydroxylase peptide-substrate-binding" evidence="7">
    <location>
        <begin position="168"/>
        <end position="256"/>
    </location>
</feature>
<dbReference type="AlphaFoldDB" id="A0AAD9KA58"/>
<accession>A0AAD9KA58</accession>
<dbReference type="PANTHER" id="PTHR10869">
    <property type="entry name" value="PROLYL 4-HYDROXYLASE ALPHA SUBUNIT"/>
    <property type="match status" value="1"/>
</dbReference>
<dbReference type="InterPro" id="IPR045054">
    <property type="entry name" value="P4HA-like"/>
</dbReference>
<keyword evidence="1" id="KW-0479">Metal-binding</keyword>
<comment type="caution">
    <text evidence="8">The sequence shown here is derived from an EMBL/GenBank/DDBJ whole genome shotgun (WGS) entry which is preliminary data.</text>
</comment>
<keyword evidence="5" id="KW-0732">Signal</keyword>
<dbReference type="GO" id="GO:0004656">
    <property type="term" value="F:procollagen-proline 4-dioxygenase activity"/>
    <property type="evidence" value="ECO:0007669"/>
    <property type="project" value="InterPro"/>
</dbReference>
<evidence type="ECO:0000256" key="1">
    <source>
        <dbReference type="ARBA" id="ARBA00022723"/>
    </source>
</evidence>
<organism evidence="8 9">
    <name type="scientific">Paralvinella palmiformis</name>
    <dbReference type="NCBI Taxonomy" id="53620"/>
    <lineage>
        <taxon>Eukaryota</taxon>
        <taxon>Metazoa</taxon>
        <taxon>Spiralia</taxon>
        <taxon>Lophotrochozoa</taxon>
        <taxon>Annelida</taxon>
        <taxon>Polychaeta</taxon>
        <taxon>Sedentaria</taxon>
        <taxon>Canalipalpata</taxon>
        <taxon>Terebellida</taxon>
        <taxon>Terebelliformia</taxon>
        <taxon>Alvinellidae</taxon>
        <taxon>Paralvinella</taxon>
    </lineage>
</organism>